<dbReference type="RefSeq" id="XP_014648510.1">
    <property type="nucleotide sequence ID" value="XM_014793024.1"/>
</dbReference>
<dbReference type="GeneID" id="106803013"/>
<dbReference type="Proteomes" id="UP000694910">
    <property type="component" value="Unplaced"/>
</dbReference>
<reference evidence="4 5" key="1">
    <citation type="submission" date="2025-05" db="UniProtKB">
        <authorList>
            <consortium name="RefSeq"/>
        </authorList>
    </citation>
    <scope>IDENTIFICATION</scope>
</reference>
<dbReference type="PANTHER" id="PTHR23143">
    <property type="entry name" value="TRICHOHYALIN-RELATED"/>
    <property type="match status" value="1"/>
</dbReference>
<evidence type="ECO:0000313" key="3">
    <source>
        <dbReference type="Proteomes" id="UP000694910"/>
    </source>
</evidence>
<evidence type="ECO:0000256" key="2">
    <source>
        <dbReference type="SAM" id="MobiDB-lite"/>
    </source>
</evidence>
<accession>A0ABM1D9M8</accession>
<dbReference type="RefSeq" id="XP_014648509.1">
    <property type="nucleotide sequence ID" value="XM_014793023.1"/>
</dbReference>
<proteinExistence type="inferred from homology"/>
<name>A0ABM1D9M8_CERSS</name>
<organism evidence="3 4">
    <name type="scientific">Ceratotherium simum simum</name>
    <name type="common">Southern white rhinoceros</name>
    <dbReference type="NCBI Taxonomy" id="73337"/>
    <lineage>
        <taxon>Eukaryota</taxon>
        <taxon>Metazoa</taxon>
        <taxon>Chordata</taxon>
        <taxon>Craniata</taxon>
        <taxon>Vertebrata</taxon>
        <taxon>Euteleostomi</taxon>
        <taxon>Mammalia</taxon>
        <taxon>Eutheria</taxon>
        <taxon>Laurasiatheria</taxon>
        <taxon>Perissodactyla</taxon>
        <taxon>Rhinocerotidae</taxon>
        <taxon>Ceratotherium</taxon>
    </lineage>
</organism>
<evidence type="ECO:0000256" key="1">
    <source>
        <dbReference type="ARBA" id="ARBA00008368"/>
    </source>
</evidence>
<feature type="compositionally biased region" description="Low complexity" evidence="2">
    <location>
        <begin position="44"/>
        <end position="56"/>
    </location>
</feature>
<comment type="similarity">
    <text evidence="1">Belongs to the GOLGA6 family.</text>
</comment>
<feature type="compositionally biased region" description="Polar residues" evidence="2">
    <location>
        <begin position="295"/>
        <end position="306"/>
    </location>
</feature>
<feature type="region of interest" description="Disordered" evidence="2">
    <location>
        <begin position="145"/>
        <end position="306"/>
    </location>
</feature>
<evidence type="ECO:0000313" key="5">
    <source>
        <dbReference type="RefSeq" id="XP_014648510.1"/>
    </source>
</evidence>
<protein>
    <submittedName>
        <fullName evidence="4 5">Uncharacterized protein LOC106803013 isoform X1</fullName>
    </submittedName>
</protein>
<gene>
    <name evidence="4 5" type="primary">LOC106803013</name>
</gene>
<sequence length="382" mass="41625">MDWGRGQGVISVEKGVPFGFPLCGMRERRGKRHRAARGRDKARGQGAQGQAGVRGRSQLEPGSRGVQRLREKLWMPWNGLIVIGKRMELLGRNTQKPRMWDPKLGSESWRLEDVEKTVSKGKSGRSQERMDVNLLHSVASALQASAGLGKGSPKEIRGKQEVRRKIGAESETAGTTAGSRKGSGFKESLRFTGVGTGGEDLRSRGYKLRQNEEERRSSGEKLRSSGEKLRSSGEKLRSSGEKLRSSGEKLRSSGEKLRSSGEKLGTSGEDLRSTGDKLQSSAEKLGSSREKLGTSGESLEGSRTGSINEEKIERVVEVSGDERLIEVTDAVMEIPFEGVEGNDEELEGAEKAVEDVLGGVNDIIDESVSMEEKEVIDEEPGE</sequence>
<evidence type="ECO:0000313" key="4">
    <source>
        <dbReference type="RefSeq" id="XP_014648509.1"/>
    </source>
</evidence>
<dbReference type="InterPro" id="IPR026737">
    <property type="entry name" value="GOLGA6L"/>
</dbReference>
<feature type="compositionally biased region" description="Basic and acidic residues" evidence="2">
    <location>
        <begin position="199"/>
        <end position="261"/>
    </location>
</feature>
<feature type="region of interest" description="Disordered" evidence="2">
    <location>
        <begin position="29"/>
        <end position="65"/>
    </location>
</feature>
<dbReference type="PANTHER" id="PTHR23143:SF26">
    <property type="match status" value="1"/>
</dbReference>
<keyword evidence="3" id="KW-1185">Reference proteome</keyword>
<feature type="compositionally biased region" description="Basic and acidic residues" evidence="2">
    <location>
        <begin position="152"/>
        <end position="168"/>
    </location>
</feature>